<keyword evidence="5 6" id="KW-0472">Membrane</keyword>
<keyword evidence="6" id="KW-0812">Transmembrane</keyword>
<dbReference type="Gene3D" id="3.90.550.10">
    <property type="entry name" value="Spore Coat Polysaccharide Biosynthesis Protein SpsA, Chain A"/>
    <property type="match status" value="1"/>
</dbReference>
<evidence type="ECO:0000256" key="6">
    <source>
        <dbReference type="SAM" id="Phobius"/>
    </source>
</evidence>
<keyword evidence="3" id="KW-0328">Glycosyltransferase</keyword>
<dbReference type="PANTHER" id="PTHR43646:SF2">
    <property type="entry name" value="GLYCOSYLTRANSFERASE 2-LIKE DOMAIN-CONTAINING PROTEIN"/>
    <property type="match status" value="1"/>
</dbReference>
<dbReference type="SUPFAM" id="SSF53448">
    <property type="entry name" value="Nucleotide-diphospho-sugar transferases"/>
    <property type="match status" value="1"/>
</dbReference>
<dbReference type="GO" id="GO:0005886">
    <property type="term" value="C:plasma membrane"/>
    <property type="evidence" value="ECO:0007669"/>
    <property type="project" value="UniProtKB-SubCell"/>
</dbReference>
<feature type="transmembrane region" description="Helical" evidence="6">
    <location>
        <begin position="273"/>
        <end position="299"/>
    </location>
</feature>
<evidence type="ECO:0000313" key="9">
    <source>
        <dbReference type="Proteomes" id="UP000179258"/>
    </source>
</evidence>
<evidence type="ECO:0000256" key="1">
    <source>
        <dbReference type="ARBA" id="ARBA00004236"/>
    </source>
</evidence>
<dbReference type="InterPro" id="IPR001173">
    <property type="entry name" value="Glyco_trans_2-like"/>
</dbReference>
<protein>
    <recommendedName>
        <fullName evidence="7">Glycosyltransferase 2-like domain-containing protein</fullName>
    </recommendedName>
</protein>
<organism evidence="8 9">
    <name type="scientific">Candidatus Wildermuthbacteria bacterium RIFCSPHIGHO2_02_FULL_47_17</name>
    <dbReference type="NCBI Taxonomy" id="1802452"/>
    <lineage>
        <taxon>Bacteria</taxon>
        <taxon>Candidatus Wildermuthiibacteriota</taxon>
    </lineage>
</organism>
<dbReference type="Pfam" id="PF00535">
    <property type="entry name" value="Glycos_transf_2"/>
    <property type="match status" value="1"/>
</dbReference>
<gene>
    <name evidence="8" type="ORF">A3D59_04610</name>
</gene>
<feature type="transmembrane region" description="Helical" evidence="6">
    <location>
        <begin position="245"/>
        <end position="267"/>
    </location>
</feature>
<comment type="subcellular location">
    <subcellularLocation>
        <location evidence="1">Cell membrane</location>
    </subcellularLocation>
</comment>
<evidence type="ECO:0000256" key="2">
    <source>
        <dbReference type="ARBA" id="ARBA00022475"/>
    </source>
</evidence>
<evidence type="ECO:0000256" key="5">
    <source>
        <dbReference type="ARBA" id="ARBA00023136"/>
    </source>
</evidence>
<name>A0A1G2R2S7_9BACT</name>
<reference evidence="8 9" key="1">
    <citation type="journal article" date="2016" name="Nat. Commun.">
        <title>Thousands of microbial genomes shed light on interconnected biogeochemical processes in an aquifer system.</title>
        <authorList>
            <person name="Anantharaman K."/>
            <person name="Brown C.T."/>
            <person name="Hug L.A."/>
            <person name="Sharon I."/>
            <person name="Castelle C.J."/>
            <person name="Probst A.J."/>
            <person name="Thomas B.C."/>
            <person name="Singh A."/>
            <person name="Wilkins M.J."/>
            <person name="Karaoz U."/>
            <person name="Brodie E.L."/>
            <person name="Williams K.H."/>
            <person name="Hubbard S.S."/>
            <person name="Banfield J.F."/>
        </authorList>
    </citation>
    <scope>NUCLEOTIDE SEQUENCE [LARGE SCALE GENOMIC DNA]</scope>
</reference>
<feature type="domain" description="Glycosyltransferase 2-like" evidence="7">
    <location>
        <begin position="10"/>
        <end position="125"/>
    </location>
</feature>
<dbReference type="Proteomes" id="UP000179258">
    <property type="component" value="Unassembled WGS sequence"/>
</dbReference>
<evidence type="ECO:0000313" key="8">
    <source>
        <dbReference type="EMBL" id="OHA66888.1"/>
    </source>
</evidence>
<accession>A0A1G2R2S7</accession>
<dbReference type="AlphaFoldDB" id="A0A1G2R2S7"/>
<dbReference type="CDD" id="cd02525">
    <property type="entry name" value="Succinoglycan_BP_ExoA"/>
    <property type="match status" value="1"/>
</dbReference>
<sequence>MDRQKWPFVSIIIPVFNEERHIGRCLKDVFSQDYPKEKMEVLVMDGMSRDGTRQVAQRFPVRVLDNPKHQRVFALNSGIKNAKGEIIIRIDARTLIPENYVRKCVETLLETGADNVGGVQKPIFGGDIMQKAIGLASCHPFGVGGAEFRLGIKSGYVDSAYLGCFKKEVFDKVGLFDEEAPIMTEDADINWRIKKSGGKVYLNKDIIAHYIPRANLLALWRLYFRYGGARAGFFLKHKVLRWRQVLPTIYLFALLFSVIALTGNYITNYAVNYIILFFPALLVGLYFAADLFTSIVIVFRQKDVRFFLPLVLVFPCMHFSWAAGFIWRMMQRPRPGTYWGH</sequence>
<keyword evidence="2" id="KW-1003">Cell membrane</keyword>
<keyword evidence="4" id="KW-0808">Transferase</keyword>
<feature type="transmembrane region" description="Helical" evidence="6">
    <location>
        <begin position="306"/>
        <end position="327"/>
    </location>
</feature>
<dbReference type="EMBL" id="MHTX01000049">
    <property type="protein sequence ID" value="OHA66888.1"/>
    <property type="molecule type" value="Genomic_DNA"/>
</dbReference>
<proteinExistence type="predicted"/>
<dbReference type="InterPro" id="IPR029044">
    <property type="entry name" value="Nucleotide-diphossugar_trans"/>
</dbReference>
<keyword evidence="6" id="KW-1133">Transmembrane helix</keyword>
<evidence type="ECO:0000259" key="7">
    <source>
        <dbReference type="Pfam" id="PF00535"/>
    </source>
</evidence>
<dbReference type="GO" id="GO:0016757">
    <property type="term" value="F:glycosyltransferase activity"/>
    <property type="evidence" value="ECO:0007669"/>
    <property type="project" value="UniProtKB-KW"/>
</dbReference>
<dbReference type="PANTHER" id="PTHR43646">
    <property type="entry name" value="GLYCOSYLTRANSFERASE"/>
    <property type="match status" value="1"/>
</dbReference>
<evidence type="ECO:0000256" key="4">
    <source>
        <dbReference type="ARBA" id="ARBA00022679"/>
    </source>
</evidence>
<comment type="caution">
    <text evidence="8">The sequence shown here is derived from an EMBL/GenBank/DDBJ whole genome shotgun (WGS) entry which is preliminary data.</text>
</comment>
<evidence type="ECO:0000256" key="3">
    <source>
        <dbReference type="ARBA" id="ARBA00022676"/>
    </source>
</evidence>